<evidence type="ECO:0000313" key="1">
    <source>
        <dbReference type="EMBL" id="RAW09382.1"/>
    </source>
</evidence>
<accession>A0A329QDQ9</accession>
<name>A0A329QDQ9_9BACL</name>
<reference evidence="1 2" key="1">
    <citation type="submission" date="2018-04" db="EMBL/GenBank/DDBJ databases">
        <title>Paenibacillus taichungensis Genome sequencing and assembly.</title>
        <authorList>
            <person name="Xu J."/>
            <person name="Rensing C."/>
            <person name="Mazhar H.S."/>
        </authorList>
    </citation>
    <scope>NUCLEOTIDE SEQUENCE [LARGE SCALE GENOMIC DNA]</scope>
    <source>
        <strain evidence="1 2">NC1</strain>
    </source>
</reference>
<gene>
    <name evidence="1" type="ORF">DC345_31320</name>
</gene>
<sequence length="75" mass="9285">MLFFVTGEETTNNKAHDHFDKHWPGSIRDDVYTKRYKFEEKQLLSLNHFLTTYIKLHKFLRFYTRDFSFRLCMMV</sequence>
<comment type="caution">
    <text evidence="1">The sequence shown here is derived from an EMBL/GenBank/DDBJ whole genome shotgun (WGS) entry which is preliminary data.</text>
</comment>
<dbReference type="AlphaFoldDB" id="A0A329QDQ9"/>
<dbReference type="Proteomes" id="UP000250642">
    <property type="component" value="Unassembled WGS sequence"/>
</dbReference>
<evidence type="ECO:0000313" key="2">
    <source>
        <dbReference type="Proteomes" id="UP000250642"/>
    </source>
</evidence>
<dbReference type="EMBL" id="QEVW01000049">
    <property type="protein sequence ID" value="RAW09382.1"/>
    <property type="molecule type" value="Genomic_DNA"/>
</dbReference>
<organism evidence="1 2">
    <name type="scientific">Paenibacillus taichungensis</name>
    <dbReference type="NCBI Taxonomy" id="484184"/>
    <lineage>
        <taxon>Bacteria</taxon>
        <taxon>Bacillati</taxon>
        <taxon>Bacillota</taxon>
        <taxon>Bacilli</taxon>
        <taxon>Bacillales</taxon>
        <taxon>Paenibacillaceae</taxon>
        <taxon>Paenibacillus</taxon>
    </lineage>
</organism>
<protein>
    <submittedName>
        <fullName evidence="1">Uncharacterized protein</fullName>
    </submittedName>
</protein>
<proteinExistence type="predicted"/>